<accession>A0ABV2MDC3</accession>
<sequence length="136" mass="15539">MHDDRENNHGMLTTERNKAIVLDFIEKAVNLGDLEAASRYFGEAYIQHNPNIPDGIEGFKAYVRKLRGTFPAVRAEVKRIVAEGDYVVVHMFAQREQGDAGLAIVDFFRLSEGKLVEHWEVRQAVQQSELHANWMV</sequence>
<dbReference type="EMBL" id="JBEPMY010000003">
    <property type="protein sequence ID" value="MET3754463.1"/>
    <property type="molecule type" value="Genomic_DNA"/>
</dbReference>
<dbReference type="PANTHER" id="PTHR38436">
    <property type="entry name" value="POLYKETIDE CYCLASE SNOAL-LIKE DOMAIN"/>
    <property type="match status" value="1"/>
</dbReference>
<dbReference type="Gene3D" id="3.10.450.50">
    <property type="match status" value="1"/>
</dbReference>
<gene>
    <name evidence="2" type="ORF">ABID08_001812</name>
</gene>
<evidence type="ECO:0000313" key="2">
    <source>
        <dbReference type="EMBL" id="MET3754463.1"/>
    </source>
</evidence>
<dbReference type="RefSeq" id="WP_246638579.1">
    <property type="nucleotide sequence ID" value="NZ_CP071604.1"/>
</dbReference>
<dbReference type="Proteomes" id="UP001549077">
    <property type="component" value="Unassembled WGS sequence"/>
</dbReference>
<dbReference type="GeneID" id="91147754"/>
<reference evidence="2 3" key="1">
    <citation type="submission" date="2024-06" db="EMBL/GenBank/DDBJ databases">
        <title>Genomic Encyclopedia of Type Strains, Phase IV (KMG-IV): sequencing the most valuable type-strain genomes for metagenomic binning, comparative biology and taxonomic classification.</title>
        <authorList>
            <person name="Goeker M."/>
        </authorList>
    </citation>
    <scope>NUCLEOTIDE SEQUENCE [LARGE SCALE GENOMIC DNA]</scope>
    <source>
        <strain evidence="2 3">DSM 29288</strain>
    </source>
</reference>
<proteinExistence type="predicted"/>
<evidence type="ECO:0000259" key="1">
    <source>
        <dbReference type="Pfam" id="PF12680"/>
    </source>
</evidence>
<dbReference type="InterPro" id="IPR009959">
    <property type="entry name" value="Cyclase_SnoaL-like"/>
</dbReference>
<dbReference type="Pfam" id="PF12680">
    <property type="entry name" value="SnoaL_2"/>
    <property type="match status" value="1"/>
</dbReference>
<dbReference type="InterPro" id="IPR032710">
    <property type="entry name" value="NTF2-like_dom_sf"/>
</dbReference>
<dbReference type="InterPro" id="IPR037401">
    <property type="entry name" value="SnoaL-like"/>
</dbReference>
<evidence type="ECO:0000313" key="3">
    <source>
        <dbReference type="Proteomes" id="UP001549077"/>
    </source>
</evidence>
<keyword evidence="3" id="KW-1185">Reference proteome</keyword>
<comment type="caution">
    <text evidence="2">The sequence shown here is derived from an EMBL/GenBank/DDBJ whole genome shotgun (WGS) entry which is preliminary data.</text>
</comment>
<feature type="domain" description="SnoaL-like" evidence="1">
    <location>
        <begin position="22"/>
        <end position="118"/>
    </location>
</feature>
<dbReference type="PANTHER" id="PTHR38436:SF1">
    <property type="entry name" value="ESTER CYCLASE"/>
    <property type="match status" value="1"/>
</dbReference>
<protein>
    <submittedName>
        <fullName evidence="2">SnoaL-like aldol condensation-catalyzing enzyme</fullName>
    </submittedName>
</protein>
<dbReference type="SUPFAM" id="SSF54427">
    <property type="entry name" value="NTF2-like"/>
    <property type="match status" value="1"/>
</dbReference>
<name>A0ABV2MDC3_9HYPH</name>
<organism evidence="2 3">
    <name type="scientific">Rhizobium binae</name>
    <dbReference type="NCBI Taxonomy" id="1138190"/>
    <lineage>
        <taxon>Bacteria</taxon>
        <taxon>Pseudomonadati</taxon>
        <taxon>Pseudomonadota</taxon>
        <taxon>Alphaproteobacteria</taxon>
        <taxon>Hyphomicrobiales</taxon>
        <taxon>Rhizobiaceae</taxon>
        <taxon>Rhizobium/Agrobacterium group</taxon>
        <taxon>Rhizobium</taxon>
    </lineage>
</organism>